<accession>A0A6M4G8D0</accession>
<reference evidence="1 2" key="1">
    <citation type="submission" date="2020-04" db="EMBL/GenBank/DDBJ databases">
        <title>The Whole Genome Analysis of High salt-tolerant Sphingobium yanoikuyae YC-XJ2 with Aryl organophosphorus flame retardants (aryl-OPFRs)-degrading capacity and characteristics of Related phosphotriesterase.</title>
        <authorList>
            <person name="Li X."/>
        </authorList>
    </citation>
    <scope>NUCLEOTIDE SEQUENCE [LARGE SCALE GENOMIC DNA]</scope>
    <source>
        <strain evidence="1 2">YC-XJ2</strain>
    </source>
</reference>
<dbReference type="AlphaFoldDB" id="A0A6M4G8D0"/>
<evidence type="ECO:0000313" key="2">
    <source>
        <dbReference type="Proteomes" id="UP000502611"/>
    </source>
</evidence>
<evidence type="ECO:0000313" key="1">
    <source>
        <dbReference type="EMBL" id="QJR03505.1"/>
    </source>
</evidence>
<name>A0A6M4G8D0_SPHYA</name>
<protein>
    <submittedName>
        <fullName evidence="1">Uncharacterized protein</fullName>
    </submittedName>
</protein>
<sequence>MTDTTARNVWTMTMEEVEAALRHARPHTPRYLALCRYIFANTYDRTPDGGYR</sequence>
<dbReference type="RefSeq" id="WP_169861632.1">
    <property type="nucleotide sequence ID" value="NZ_CP053021.1"/>
</dbReference>
<dbReference type="EMBL" id="CP053021">
    <property type="protein sequence ID" value="QJR03505.1"/>
    <property type="molecule type" value="Genomic_DNA"/>
</dbReference>
<dbReference type="Proteomes" id="UP000502611">
    <property type="component" value="Chromosome"/>
</dbReference>
<gene>
    <name evidence="1" type="ORF">HH800_15755</name>
</gene>
<organism evidence="1 2">
    <name type="scientific">Sphingobium yanoikuyae</name>
    <name type="common">Sphingomonas yanoikuyae</name>
    <dbReference type="NCBI Taxonomy" id="13690"/>
    <lineage>
        <taxon>Bacteria</taxon>
        <taxon>Pseudomonadati</taxon>
        <taxon>Pseudomonadota</taxon>
        <taxon>Alphaproteobacteria</taxon>
        <taxon>Sphingomonadales</taxon>
        <taxon>Sphingomonadaceae</taxon>
        <taxon>Sphingobium</taxon>
    </lineage>
</organism>
<proteinExistence type="predicted"/>